<accession>A0A1W9NZZ5</accession>
<reference evidence="3" key="1">
    <citation type="submission" date="2017-03" db="EMBL/GenBank/DDBJ databases">
        <title>Novel pathways for hydrocarbon cycling and metabolic interdependencies in hydrothermal sediment communities.</title>
        <authorList>
            <person name="Dombrowski N."/>
            <person name="Seitz K."/>
            <person name="Teske A."/>
            <person name="Baker B."/>
        </authorList>
    </citation>
    <scope>NUCLEOTIDE SEQUENCE [LARGE SCALE GENOMIC DNA]</scope>
</reference>
<name>A0A1W9NZZ5_UNCC3</name>
<dbReference type="AlphaFoldDB" id="A0A1W9NZZ5"/>
<evidence type="ECO:0000256" key="1">
    <source>
        <dbReference type="SAM" id="Phobius"/>
    </source>
</evidence>
<dbReference type="PANTHER" id="PTHR40278">
    <property type="entry name" value="DNA UTILIZATION PROTEIN HOFN"/>
    <property type="match status" value="1"/>
</dbReference>
<dbReference type="STRING" id="1968527.B5M47_01950"/>
<dbReference type="InterPro" id="IPR007813">
    <property type="entry name" value="PilN"/>
</dbReference>
<dbReference type="EMBL" id="MZGJ01000008">
    <property type="protein sequence ID" value="OQX51113.1"/>
    <property type="molecule type" value="Genomic_DNA"/>
</dbReference>
<evidence type="ECO:0000313" key="3">
    <source>
        <dbReference type="Proteomes" id="UP000192520"/>
    </source>
</evidence>
<evidence type="ECO:0000313" key="2">
    <source>
        <dbReference type="EMBL" id="OQX51113.1"/>
    </source>
</evidence>
<comment type="caution">
    <text evidence="2">The sequence shown here is derived from an EMBL/GenBank/DDBJ whole genome shotgun (WGS) entry which is preliminary data.</text>
</comment>
<keyword evidence="1" id="KW-0812">Transmembrane</keyword>
<dbReference type="PANTHER" id="PTHR40278:SF1">
    <property type="entry name" value="DNA UTILIZATION PROTEIN HOFN"/>
    <property type="match status" value="1"/>
</dbReference>
<dbReference type="Pfam" id="PF05137">
    <property type="entry name" value="PilN"/>
    <property type="match status" value="1"/>
</dbReference>
<dbReference type="InterPro" id="IPR052534">
    <property type="entry name" value="Extracell_DNA_Util/SecSys_Comp"/>
</dbReference>
<protein>
    <submittedName>
        <fullName evidence="2">Uncharacterized protein</fullName>
    </submittedName>
</protein>
<organism evidence="2 3">
    <name type="scientific">candidate division CPR3 bacterium 4484_211</name>
    <dbReference type="NCBI Taxonomy" id="1968527"/>
    <lineage>
        <taxon>Bacteria</taxon>
        <taxon>Bacteria division CPR3</taxon>
    </lineage>
</organism>
<feature type="transmembrane region" description="Helical" evidence="1">
    <location>
        <begin position="34"/>
        <end position="55"/>
    </location>
</feature>
<keyword evidence="1" id="KW-1133">Transmembrane helix</keyword>
<dbReference type="Proteomes" id="UP000192520">
    <property type="component" value="Unassembled WGS sequence"/>
</dbReference>
<keyword evidence="1" id="KW-0472">Membrane</keyword>
<proteinExistence type="predicted"/>
<gene>
    <name evidence="2" type="ORF">B5M47_01950</name>
</gene>
<sequence length="183" mass="20375">MDNMSKQPLPTEIQLLPERELAQRKALTRRIHQISLTLIGLVLCLQAACIAALLARNSYEKTLFTAKTNLDQSLTKLERHQDSEDSFTRLAQNTSLLKTLNASTTRPTLILDLIEKAIPANVSLESILYSDFLTITGTTESYASIIYFINNLENNPLVQEASLSKVARSQPGVPIDFGINVKF</sequence>